<organism evidence="1 3">
    <name type="scientific">Rotaria socialis</name>
    <dbReference type="NCBI Taxonomy" id="392032"/>
    <lineage>
        <taxon>Eukaryota</taxon>
        <taxon>Metazoa</taxon>
        <taxon>Spiralia</taxon>
        <taxon>Gnathifera</taxon>
        <taxon>Rotifera</taxon>
        <taxon>Eurotatoria</taxon>
        <taxon>Bdelloidea</taxon>
        <taxon>Philodinida</taxon>
        <taxon>Philodinidae</taxon>
        <taxon>Rotaria</taxon>
    </lineage>
</organism>
<protein>
    <recommendedName>
        <fullName evidence="4">DUF4139 domain-containing protein</fullName>
    </recommendedName>
</protein>
<reference evidence="1" key="1">
    <citation type="submission" date="2021-02" db="EMBL/GenBank/DDBJ databases">
        <authorList>
            <person name="Nowell W R."/>
        </authorList>
    </citation>
    <scope>NUCLEOTIDE SEQUENCE</scope>
</reference>
<accession>A0A818L309</accession>
<dbReference type="Proteomes" id="UP000663865">
    <property type="component" value="Unassembled WGS sequence"/>
</dbReference>
<evidence type="ECO:0000313" key="1">
    <source>
        <dbReference type="EMBL" id="CAF3565009.1"/>
    </source>
</evidence>
<dbReference type="EMBL" id="CAJOBS010001084">
    <property type="protein sequence ID" value="CAF4685583.1"/>
    <property type="molecule type" value="Genomic_DNA"/>
</dbReference>
<comment type="caution">
    <text evidence="1">The sequence shown here is derived from an EMBL/GenBank/DDBJ whole genome shotgun (WGS) entry which is preliminary data.</text>
</comment>
<dbReference type="AlphaFoldDB" id="A0A818L309"/>
<dbReference type="PANTHER" id="PTHR38075">
    <property type="entry name" value="DUF4139 DOMAIN-CONTAINING PROTEIN"/>
    <property type="match status" value="1"/>
</dbReference>
<evidence type="ECO:0008006" key="4">
    <source>
        <dbReference type="Google" id="ProtNLM"/>
    </source>
</evidence>
<gene>
    <name evidence="1" type="ORF">KIK155_LOCUS19141</name>
    <name evidence="2" type="ORF">TOA249_LOCUS16130</name>
</gene>
<dbReference type="PANTHER" id="PTHR38075:SF1">
    <property type="entry name" value="DUF4139 DOMAIN-CONTAINING PROTEIN"/>
    <property type="match status" value="1"/>
</dbReference>
<name>A0A818L309_9BILA</name>
<dbReference type="Proteomes" id="UP000663838">
    <property type="component" value="Unassembled WGS sequence"/>
</dbReference>
<evidence type="ECO:0000313" key="3">
    <source>
        <dbReference type="Proteomes" id="UP000663865"/>
    </source>
</evidence>
<evidence type="ECO:0000313" key="2">
    <source>
        <dbReference type="EMBL" id="CAF4685583.1"/>
    </source>
</evidence>
<sequence>MPMCLSFDNTARLYDSFAEIHQEYTGPMRFQQNDWNNIKHESILLRSSSDNNANETITLFERRVLRIAMNMTGKNVLVRRYPEHKKPVVCEIINEDYSYSLVREIETGHYFRVQSNLIEYTDEPQPNTIYEVSFHPLPANDTFIVSYVIKNIRWQARYTLQTYPDRSTRFQIIVDIINSSPLNFHFNQTHLMAGDIDLTFGISSSLVDSKTQTKDDIDYSGINLFTCINSSLAIDPYSILTLPIESPNIQIKTIFTYNLIISIPSLVLSNTTSMISNKHKLQRVYQISNSSLFLPTGHLMLYDSSLNVLTGEWHLPTLTEFEKYEFKLGEDPDIMLEYNRTATNDQKTNSSIITTNVLVQNYKQRPINIRFKSTCESSMICLYYDDKARSLGSRLNYELYLKPKSEVLFSFTTIRLL</sequence>
<proteinExistence type="predicted"/>
<dbReference type="EMBL" id="CAJNYV010003402">
    <property type="protein sequence ID" value="CAF3565009.1"/>
    <property type="molecule type" value="Genomic_DNA"/>
</dbReference>